<organism evidence="1 2">
    <name type="scientific">Roseibium aggregatum</name>
    <dbReference type="NCBI Taxonomy" id="187304"/>
    <lineage>
        <taxon>Bacteria</taxon>
        <taxon>Pseudomonadati</taxon>
        <taxon>Pseudomonadota</taxon>
        <taxon>Alphaproteobacteria</taxon>
        <taxon>Hyphomicrobiales</taxon>
        <taxon>Stappiaceae</taxon>
        <taxon>Roseibium</taxon>
    </lineage>
</organism>
<protein>
    <submittedName>
        <fullName evidence="1">Uncharacterized protein</fullName>
    </submittedName>
</protein>
<keyword evidence="2" id="KW-1185">Reference proteome</keyword>
<dbReference type="Proteomes" id="UP000048926">
    <property type="component" value="Unassembled WGS sequence"/>
</dbReference>
<name>A0A0M6Y2C2_9HYPH</name>
<gene>
    <name evidence="1" type="ORF">LAL4801_01855</name>
</gene>
<sequence length="195" mass="21610">MSGTVNTAVEMANLALAHLKEAPIRDFDFSSVASRWFRNHYAAHRDAYLAMHDWDFAIELVNLPAETEKPPFRWAYQYKLPADTLRIPQQSVGGSPGGTIIPFEVVGQRIMSDHPPPFPLRHVRRVVREAEFAPLFVNGFALFLAAGCAHSITGKNSRAEALRQAAREAFDQAGTSDALQGTPLPMIDLDIIANR</sequence>
<dbReference type="EMBL" id="CXST01000001">
    <property type="protein sequence ID" value="CTQ43417.1"/>
    <property type="molecule type" value="Genomic_DNA"/>
</dbReference>
<proteinExistence type="predicted"/>
<dbReference type="RefSeq" id="WP_055655535.1">
    <property type="nucleotide sequence ID" value="NZ_CP045631.1"/>
</dbReference>
<reference evidence="2" key="1">
    <citation type="submission" date="2015-07" db="EMBL/GenBank/DDBJ databases">
        <authorList>
            <person name="Rodrigo-Torres Lidia"/>
            <person name="Arahal R.David."/>
        </authorList>
    </citation>
    <scope>NUCLEOTIDE SEQUENCE [LARGE SCALE GENOMIC DNA]</scope>
    <source>
        <strain evidence="2">CECT 4801</strain>
    </source>
</reference>
<dbReference type="AlphaFoldDB" id="A0A0M6Y2C2"/>
<dbReference type="OrthoDB" id="7278537at2"/>
<evidence type="ECO:0000313" key="2">
    <source>
        <dbReference type="Proteomes" id="UP000048926"/>
    </source>
</evidence>
<accession>A0A0M6Y2C2</accession>
<evidence type="ECO:0000313" key="1">
    <source>
        <dbReference type="EMBL" id="CTQ43417.1"/>
    </source>
</evidence>